<keyword evidence="5" id="KW-1185">Reference proteome</keyword>
<dbReference type="GO" id="GO:0003676">
    <property type="term" value="F:nucleic acid binding"/>
    <property type="evidence" value="ECO:0007669"/>
    <property type="project" value="InterPro"/>
</dbReference>
<dbReference type="AlphaFoldDB" id="A0AA38M2U1"/>
<dbReference type="PROSITE" id="PS50158">
    <property type="entry name" value="ZF_CCHC"/>
    <property type="match status" value="1"/>
</dbReference>
<dbReference type="SMART" id="SM00343">
    <property type="entry name" value="ZnF_C2HC"/>
    <property type="match status" value="1"/>
</dbReference>
<accession>A0AA38M2U1</accession>
<dbReference type="Proteomes" id="UP001168821">
    <property type="component" value="Unassembled WGS sequence"/>
</dbReference>
<name>A0AA38M2U1_9CUCU</name>
<proteinExistence type="predicted"/>
<feature type="region of interest" description="Disordered" evidence="2">
    <location>
        <begin position="202"/>
        <end position="250"/>
    </location>
</feature>
<dbReference type="EMBL" id="JALNTZ010000010">
    <property type="protein sequence ID" value="KAJ3640327.1"/>
    <property type="molecule type" value="Genomic_DNA"/>
</dbReference>
<comment type="caution">
    <text evidence="4">The sequence shown here is derived from an EMBL/GenBank/DDBJ whole genome shotgun (WGS) entry which is preliminary data.</text>
</comment>
<keyword evidence="1" id="KW-0862">Zinc</keyword>
<evidence type="ECO:0000256" key="1">
    <source>
        <dbReference type="PROSITE-ProRule" id="PRU00047"/>
    </source>
</evidence>
<reference evidence="4" key="1">
    <citation type="journal article" date="2023" name="G3 (Bethesda)">
        <title>Whole genome assemblies of Zophobas morio and Tenebrio molitor.</title>
        <authorList>
            <person name="Kaur S."/>
            <person name="Stinson S.A."/>
            <person name="diCenzo G.C."/>
        </authorList>
    </citation>
    <scope>NUCLEOTIDE SEQUENCE</scope>
    <source>
        <strain evidence="4">QUZm001</strain>
    </source>
</reference>
<evidence type="ECO:0000313" key="4">
    <source>
        <dbReference type="EMBL" id="KAJ3640327.1"/>
    </source>
</evidence>
<gene>
    <name evidence="4" type="ORF">Zmor_003634</name>
</gene>
<dbReference type="Pfam" id="PF00098">
    <property type="entry name" value="zf-CCHC"/>
    <property type="match status" value="1"/>
</dbReference>
<dbReference type="GO" id="GO:0008270">
    <property type="term" value="F:zinc ion binding"/>
    <property type="evidence" value="ECO:0007669"/>
    <property type="project" value="UniProtKB-KW"/>
</dbReference>
<sequence length="301" mass="33743">METSRSQFPAKEQAIVLTSIKDLKLTDYVVAIGDIVTPKNVVFASRMSNERICIYLSDVSNVDQIISERSAITIQDKRIAVRRLINPARKIIFSNVCPSIPHSILEDLVKSIGFTTLSQMSFLRAAIGNNKYNHVLSFGRQTYIQPNETLDLASSLVLKYDNTNCRIFLSYDNVCFKCKMSGHFANDCPGVSLLSFESDQQPETVPEIMGKRQAPEEDVPIENPLDLSGRFLENSDDSDNRRQAKKIRSSDSTESLTPVLELFEPAKELLDNAQYPISFSQTVEFMEKAVGENIISANNNC</sequence>
<evidence type="ECO:0000256" key="2">
    <source>
        <dbReference type="SAM" id="MobiDB-lite"/>
    </source>
</evidence>
<dbReference type="InterPro" id="IPR036875">
    <property type="entry name" value="Znf_CCHC_sf"/>
</dbReference>
<keyword evidence="1" id="KW-0479">Metal-binding</keyword>
<evidence type="ECO:0000313" key="5">
    <source>
        <dbReference type="Proteomes" id="UP001168821"/>
    </source>
</evidence>
<dbReference type="SUPFAM" id="SSF57756">
    <property type="entry name" value="Retrovirus zinc finger-like domains"/>
    <property type="match status" value="1"/>
</dbReference>
<keyword evidence="1" id="KW-0863">Zinc-finger</keyword>
<feature type="domain" description="CCHC-type" evidence="3">
    <location>
        <begin position="175"/>
        <end position="189"/>
    </location>
</feature>
<dbReference type="InterPro" id="IPR001878">
    <property type="entry name" value="Znf_CCHC"/>
</dbReference>
<organism evidence="4 5">
    <name type="scientific">Zophobas morio</name>
    <dbReference type="NCBI Taxonomy" id="2755281"/>
    <lineage>
        <taxon>Eukaryota</taxon>
        <taxon>Metazoa</taxon>
        <taxon>Ecdysozoa</taxon>
        <taxon>Arthropoda</taxon>
        <taxon>Hexapoda</taxon>
        <taxon>Insecta</taxon>
        <taxon>Pterygota</taxon>
        <taxon>Neoptera</taxon>
        <taxon>Endopterygota</taxon>
        <taxon>Coleoptera</taxon>
        <taxon>Polyphaga</taxon>
        <taxon>Cucujiformia</taxon>
        <taxon>Tenebrionidae</taxon>
        <taxon>Zophobas</taxon>
    </lineage>
</organism>
<evidence type="ECO:0000259" key="3">
    <source>
        <dbReference type="PROSITE" id="PS50158"/>
    </source>
</evidence>
<protein>
    <recommendedName>
        <fullName evidence="3">CCHC-type domain-containing protein</fullName>
    </recommendedName>
</protein>
<dbReference type="Gene3D" id="4.10.60.10">
    <property type="entry name" value="Zinc finger, CCHC-type"/>
    <property type="match status" value="1"/>
</dbReference>